<dbReference type="Proteomes" id="UP000028488">
    <property type="component" value="Plasmid pPDG2"/>
</dbReference>
<dbReference type="EMBL" id="CP008949">
    <property type="protein sequence ID" value="AII10835.1"/>
    <property type="molecule type" value="Genomic_DNA"/>
</dbReference>
<dbReference type="RefSeq" id="WP_128643140.1">
    <property type="nucleotide sequence ID" value="NZ_CP008949.1"/>
</dbReference>
<dbReference type="GO" id="GO:0006310">
    <property type="term" value="P:DNA recombination"/>
    <property type="evidence" value="ECO:0007669"/>
    <property type="project" value="UniProtKB-KW"/>
</dbReference>
<name>A0A076EY29_RHOOP</name>
<proteinExistence type="inferred from homology"/>
<evidence type="ECO:0000256" key="2">
    <source>
        <dbReference type="ARBA" id="ARBA00023125"/>
    </source>
</evidence>
<dbReference type="PANTHER" id="PTHR30349:SF41">
    <property type="entry name" value="INTEGRASE_RECOMBINASE PROTEIN MJ0367-RELATED"/>
    <property type="match status" value="1"/>
</dbReference>
<dbReference type="AlphaFoldDB" id="A0A076EY29"/>
<dbReference type="Gene3D" id="1.10.443.10">
    <property type="entry name" value="Intergrase catalytic core"/>
    <property type="match status" value="1"/>
</dbReference>
<dbReference type="InterPro" id="IPR011010">
    <property type="entry name" value="DNA_brk_join_enz"/>
</dbReference>
<keyword evidence="2" id="KW-0238">DNA-binding</keyword>
<evidence type="ECO:0000256" key="1">
    <source>
        <dbReference type="ARBA" id="ARBA00008857"/>
    </source>
</evidence>
<evidence type="ECO:0000259" key="4">
    <source>
        <dbReference type="PROSITE" id="PS51898"/>
    </source>
</evidence>
<sequence length="309" mass="34625">MSALADAAEDYLRLRNSLGHDLAAYHRQLPRFVDYLDATGTPTVTVAAALAWVQGPDVDPNTTVGPRRMTVARGFARYMAGIDAGTEVPPPGLLPNRRRWRPPFIYSPTDIDTLMAGARRLRRPLPAATHETLIGLLAATGMRVGEAIRLDRGDIDWADAVLTIRQSKFGKTRLVPVHASTLTALDRYTRTRDWICPQTTAQSFFVSMAGTRMIYQHVQQTFRRLCDDAGIGTGAEHPPRIHDLRHTFAVRTLLEWYRAGVDVEARMQTLSTYLGHRDPRSTYWYFSAQPELLALAAARLELSREVMGR</sequence>
<evidence type="ECO:0000256" key="3">
    <source>
        <dbReference type="ARBA" id="ARBA00023172"/>
    </source>
</evidence>
<dbReference type="InterPro" id="IPR002104">
    <property type="entry name" value="Integrase_catalytic"/>
</dbReference>
<gene>
    <name evidence="5" type="ORF">EP51_42475</name>
</gene>
<reference evidence="5 6" key="1">
    <citation type="submission" date="2014-07" db="EMBL/GenBank/DDBJ databases">
        <title>Genome Sequence of Rhodococcus opacus Strain R7, a Biodegrader of Mono- and Polycyclic Aromatic Hydrocarbons.</title>
        <authorList>
            <person name="Di Gennaro P."/>
            <person name="Zampolli J."/>
            <person name="Presti I."/>
            <person name="Cappelletti M."/>
            <person name="D'Ursi P."/>
            <person name="Orro A."/>
            <person name="Mezzelani A."/>
            <person name="Milanesi L."/>
        </authorList>
    </citation>
    <scope>NUCLEOTIDE SEQUENCE [LARGE SCALE GENOMIC DNA]</scope>
    <source>
        <strain evidence="5 6">R7</strain>
        <plasmid evidence="5">pPDG2</plasmid>
    </source>
</reference>
<accession>A0A076EY29</accession>
<dbReference type="PANTHER" id="PTHR30349">
    <property type="entry name" value="PHAGE INTEGRASE-RELATED"/>
    <property type="match status" value="1"/>
</dbReference>
<evidence type="ECO:0000313" key="6">
    <source>
        <dbReference type="Proteomes" id="UP000028488"/>
    </source>
</evidence>
<dbReference type="PROSITE" id="PS51898">
    <property type="entry name" value="TYR_RECOMBINASE"/>
    <property type="match status" value="1"/>
</dbReference>
<dbReference type="SUPFAM" id="SSF56349">
    <property type="entry name" value="DNA breaking-rejoining enzymes"/>
    <property type="match status" value="1"/>
</dbReference>
<dbReference type="InterPro" id="IPR050090">
    <property type="entry name" value="Tyrosine_recombinase_XerCD"/>
</dbReference>
<protein>
    <submittedName>
        <fullName evidence="5">Integrase</fullName>
    </submittedName>
</protein>
<dbReference type="GO" id="GO:0003677">
    <property type="term" value="F:DNA binding"/>
    <property type="evidence" value="ECO:0007669"/>
    <property type="project" value="UniProtKB-KW"/>
</dbReference>
<geneLocation type="plasmid" evidence="5 6">
    <name>pPDG2</name>
</geneLocation>
<feature type="domain" description="Tyr recombinase" evidence="4">
    <location>
        <begin position="101"/>
        <end position="298"/>
    </location>
</feature>
<keyword evidence="3" id="KW-0233">DNA recombination</keyword>
<organism evidence="5 6">
    <name type="scientific">Rhodococcus opacus</name>
    <name type="common">Nocardia opaca</name>
    <dbReference type="NCBI Taxonomy" id="37919"/>
    <lineage>
        <taxon>Bacteria</taxon>
        <taxon>Bacillati</taxon>
        <taxon>Actinomycetota</taxon>
        <taxon>Actinomycetes</taxon>
        <taxon>Mycobacteriales</taxon>
        <taxon>Nocardiaceae</taxon>
        <taxon>Rhodococcus</taxon>
    </lineage>
</organism>
<dbReference type="Pfam" id="PF00589">
    <property type="entry name" value="Phage_integrase"/>
    <property type="match status" value="1"/>
</dbReference>
<keyword evidence="5" id="KW-0614">Plasmid</keyword>
<dbReference type="GO" id="GO:0015074">
    <property type="term" value="P:DNA integration"/>
    <property type="evidence" value="ECO:0007669"/>
    <property type="project" value="InterPro"/>
</dbReference>
<dbReference type="InterPro" id="IPR013762">
    <property type="entry name" value="Integrase-like_cat_sf"/>
</dbReference>
<comment type="similarity">
    <text evidence="1">Belongs to the 'phage' integrase family.</text>
</comment>
<evidence type="ECO:0000313" key="5">
    <source>
        <dbReference type="EMBL" id="AII10835.1"/>
    </source>
</evidence>